<protein>
    <submittedName>
        <fullName evidence="2">Transposase-like protein DUF772</fullName>
    </submittedName>
</protein>
<comment type="caution">
    <text evidence="2">The sequence shown here is derived from an EMBL/GenBank/DDBJ whole genome shotgun (WGS) entry which is preliminary data.</text>
</comment>
<name>A0A4R2LQ75_9BACE</name>
<dbReference type="Proteomes" id="UP000295600">
    <property type="component" value="Unassembled WGS sequence"/>
</dbReference>
<dbReference type="RefSeq" id="WP_131925199.1">
    <property type="nucleotide sequence ID" value="NZ_SLXB01000003.1"/>
</dbReference>
<gene>
    <name evidence="2" type="ORF">EV202_1031</name>
</gene>
<dbReference type="EMBL" id="SLXB01000003">
    <property type="protein sequence ID" value="TCO95127.1"/>
    <property type="molecule type" value="Genomic_DNA"/>
</dbReference>
<proteinExistence type="predicted"/>
<accession>A0A4R2LQ75</accession>
<feature type="non-terminal residue" evidence="2">
    <location>
        <position position="115"/>
    </location>
</feature>
<feature type="domain" description="Transposase InsH N-terminal" evidence="1">
    <location>
        <begin position="21"/>
        <end position="112"/>
    </location>
</feature>
<dbReference type="InterPro" id="IPR008490">
    <property type="entry name" value="Transposase_InsH_N"/>
</dbReference>
<dbReference type="PANTHER" id="PTHR35604:SF2">
    <property type="entry name" value="TRANSPOSASE INSH FOR INSERTION SEQUENCE ELEMENT IS5A-RELATED"/>
    <property type="match status" value="1"/>
</dbReference>
<dbReference type="PANTHER" id="PTHR35604">
    <property type="entry name" value="TRANSPOSASE INSH FOR INSERTION SEQUENCE ELEMENT IS5A-RELATED"/>
    <property type="match status" value="1"/>
</dbReference>
<dbReference type="AlphaFoldDB" id="A0A4R2LQ75"/>
<evidence type="ECO:0000313" key="2">
    <source>
        <dbReference type="EMBL" id="TCO95127.1"/>
    </source>
</evidence>
<organism evidence="2 3">
    <name type="scientific">Prevotella heparinolytica</name>
    <dbReference type="NCBI Taxonomy" id="28113"/>
    <lineage>
        <taxon>Bacteria</taxon>
        <taxon>Pseudomonadati</taxon>
        <taxon>Bacteroidota</taxon>
        <taxon>Bacteroidia</taxon>
        <taxon>Bacteroidales</taxon>
        <taxon>Bacteroidaceae</taxon>
        <taxon>Bacteroides</taxon>
    </lineage>
</organism>
<evidence type="ECO:0000313" key="3">
    <source>
        <dbReference type="Proteomes" id="UP000295600"/>
    </source>
</evidence>
<evidence type="ECO:0000259" key="1">
    <source>
        <dbReference type="Pfam" id="PF05598"/>
    </source>
</evidence>
<dbReference type="Pfam" id="PF05598">
    <property type="entry name" value="DUF772"/>
    <property type="match status" value="1"/>
</dbReference>
<reference evidence="2 3" key="1">
    <citation type="submission" date="2019-03" db="EMBL/GenBank/DDBJ databases">
        <title>Genomic Encyclopedia of Type Strains, Phase IV (KMG-IV): sequencing the most valuable type-strain genomes for metagenomic binning, comparative biology and taxonomic classification.</title>
        <authorList>
            <person name="Goeker M."/>
        </authorList>
    </citation>
    <scope>NUCLEOTIDE SEQUENCE [LARGE SCALE GENOMIC DNA]</scope>
    <source>
        <strain evidence="2 3">DSM 23917</strain>
    </source>
</reference>
<sequence length="115" mass="13003">MKQRPSSRSFADLIVGHRKVKQTFFFQIDQIIDWNPIRGLIEIAYTKGNRPTGRPSYDSLVLFKTELLGTWYGLSDGEVEEQVNDRLSFSGFVGLGLGDCAPDSTTVCRFRNILV</sequence>